<dbReference type="SUPFAM" id="SSF48264">
    <property type="entry name" value="Cytochrome P450"/>
    <property type="match status" value="1"/>
</dbReference>
<dbReference type="GO" id="GO:0016705">
    <property type="term" value="F:oxidoreductase activity, acting on paired donors, with incorporation or reduction of molecular oxygen"/>
    <property type="evidence" value="ECO:0007669"/>
    <property type="project" value="InterPro"/>
</dbReference>
<dbReference type="InterPro" id="IPR001128">
    <property type="entry name" value="Cyt_P450"/>
</dbReference>
<keyword evidence="8" id="KW-0472">Membrane</keyword>
<proteinExistence type="inferred from homology"/>
<evidence type="ECO:0000313" key="9">
    <source>
        <dbReference type="EMBL" id="ETN43942.1"/>
    </source>
</evidence>
<dbReference type="PANTHER" id="PTHR24305:SF210">
    <property type="entry name" value="CYTOCHROME P450 MONOOXYGENASE ASQL-RELATED"/>
    <property type="match status" value="1"/>
</dbReference>
<dbReference type="Gene3D" id="1.10.630.10">
    <property type="entry name" value="Cytochrome P450"/>
    <property type="match status" value="1"/>
</dbReference>
<dbReference type="GO" id="GO:0005506">
    <property type="term" value="F:iron ion binding"/>
    <property type="evidence" value="ECO:0007669"/>
    <property type="project" value="InterPro"/>
</dbReference>
<comment type="cofactor">
    <cofactor evidence="1 7">
        <name>heme</name>
        <dbReference type="ChEBI" id="CHEBI:30413"/>
    </cofactor>
</comment>
<evidence type="ECO:0000256" key="3">
    <source>
        <dbReference type="ARBA" id="ARBA00022617"/>
    </source>
</evidence>
<keyword evidence="6" id="KW-0560">Oxidoreductase</keyword>
<dbReference type="InParanoid" id="W2S5I9"/>
<keyword evidence="4 7" id="KW-0479">Metal-binding</keyword>
<dbReference type="AlphaFoldDB" id="W2S5I9"/>
<dbReference type="Proteomes" id="UP000030752">
    <property type="component" value="Unassembled WGS sequence"/>
</dbReference>
<evidence type="ECO:0000256" key="5">
    <source>
        <dbReference type="ARBA" id="ARBA00023004"/>
    </source>
</evidence>
<organism evidence="9 10">
    <name type="scientific">Cyphellophora europaea (strain CBS 101466)</name>
    <name type="common">Phialophora europaea</name>
    <dbReference type="NCBI Taxonomy" id="1220924"/>
    <lineage>
        <taxon>Eukaryota</taxon>
        <taxon>Fungi</taxon>
        <taxon>Dikarya</taxon>
        <taxon>Ascomycota</taxon>
        <taxon>Pezizomycotina</taxon>
        <taxon>Eurotiomycetes</taxon>
        <taxon>Chaetothyriomycetidae</taxon>
        <taxon>Chaetothyriales</taxon>
        <taxon>Cyphellophoraceae</taxon>
        <taxon>Cyphellophora</taxon>
    </lineage>
</organism>
<dbReference type="InterPro" id="IPR050121">
    <property type="entry name" value="Cytochrome_P450_monoxygenase"/>
</dbReference>
<evidence type="ECO:0000256" key="8">
    <source>
        <dbReference type="SAM" id="Phobius"/>
    </source>
</evidence>
<evidence type="ECO:0008006" key="11">
    <source>
        <dbReference type="Google" id="ProtNLM"/>
    </source>
</evidence>
<dbReference type="CDD" id="cd11058">
    <property type="entry name" value="CYP60B-like"/>
    <property type="match status" value="1"/>
</dbReference>
<evidence type="ECO:0000256" key="2">
    <source>
        <dbReference type="ARBA" id="ARBA00010617"/>
    </source>
</evidence>
<dbReference type="PRINTS" id="PR00463">
    <property type="entry name" value="EP450I"/>
</dbReference>
<dbReference type="HOGENOM" id="CLU_001570_14_11_1"/>
<evidence type="ECO:0000256" key="4">
    <source>
        <dbReference type="ARBA" id="ARBA00022723"/>
    </source>
</evidence>
<reference evidence="9 10" key="1">
    <citation type="submission" date="2013-03" db="EMBL/GenBank/DDBJ databases">
        <title>The Genome Sequence of Phialophora europaea CBS 101466.</title>
        <authorList>
            <consortium name="The Broad Institute Genomics Platform"/>
            <person name="Cuomo C."/>
            <person name="de Hoog S."/>
            <person name="Gorbushina A."/>
            <person name="Walker B."/>
            <person name="Young S.K."/>
            <person name="Zeng Q."/>
            <person name="Gargeya S."/>
            <person name="Fitzgerald M."/>
            <person name="Haas B."/>
            <person name="Abouelleil A."/>
            <person name="Allen A.W."/>
            <person name="Alvarado L."/>
            <person name="Arachchi H.M."/>
            <person name="Berlin A.M."/>
            <person name="Chapman S.B."/>
            <person name="Gainer-Dewar J."/>
            <person name="Goldberg J."/>
            <person name="Griggs A."/>
            <person name="Gujja S."/>
            <person name="Hansen M."/>
            <person name="Howarth C."/>
            <person name="Imamovic A."/>
            <person name="Ireland A."/>
            <person name="Larimer J."/>
            <person name="McCowan C."/>
            <person name="Murphy C."/>
            <person name="Pearson M."/>
            <person name="Poon T.W."/>
            <person name="Priest M."/>
            <person name="Roberts A."/>
            <person name="Saif S."/>
            <person name="Shea T."/>
            <person name="Sisk P."/>
            <person name="Sykes S."/>
            <person name="Wortman J."/>
            <person name="Nusbaum C."/>
            <person name="Birren B."/>
        </authorList>
    </citation>
    <scope>NUCLEOTIDE SEQUENCE [LARGE SCALE GENOMIC DNA]</scope>
    <source>
        <strain evidence="9 10">CBS 101466</strain>
    </source>
</reference>
<keyword evidence="6" id="KW-0503">Monooxygenase</keyword>
<dbReference type="PRINTS" id="PR00385">
    <property type="entry name" value="P450"/>
</dbReference>
<evidence type="ECO:0000256" key="6">
    <source>
        <dbReference type="ARBA" id="ARBA00023033"/>
    </source>
</evidence>
<dbReference type="EMBL" id="KB822717">
    <property type="protein sequence ID" value="ETN43942.1"/>
    <property type="molecule type" value="Genomic_DNA"/>
</dbReference>
<dbReference type="InterPro" id="IPR002401">
    <property type="entry name" value="Cyt_P450_E_grp-I"/>
</dbReference>
<keyword evidence="3 7" id="KW-0349">Heme</keyword>
<sequence>MALQLFASSLSLLPVLPGLIIVFGLYALVLLFGNIYLTFFGPLSKFPGPTVNAFSLVPFIRSTWNGNEGIDVAALHDKYGPVVRIGPTMLSFVGCPQTWKDIYGFQKIGRQLPHKDKRFYLQPINGVPSIITANDADHARQRKSVANAFSDKALKEQEPLLKKWAELLLVKLKEKAVAEDKIDMVKMLNCTTFDIMADLTFAEPLYMLENSSYSPWVTAIFASFKKMATFRCLKIYSTVSKYLVEDILGKMPSLRAKQMRHWRFTTDRVDKRLANPPRRPDLWSRILEKGEDRLSRDEQHSNASLFMIAGTETTATLLSGSLYYLSKNPEQMARIKTELRDSFQTLDGFGLESLAQCRYMEAVLKETLRLYPPVPVGTQRQVPKGGATIAGHFLPEGANISIPHLATYRNSSMWTDPDEFVPERWLGDGRYEKDARASWEPFLVGPRNCVGKNLAWHEMRLLLATTLLYFDFALCKESEQWHDQKVYTLWEKPPLWMKLTPVKA</sequence>
<dbReference type="RefSeq" id="XP_008713964.1">
    <property type="nucleotide sequence ID" value="XM_008715742.1"/>
</dbReference>
<accession>W2S5I9</accession>
<keyword evidence="8" id="KW-1133">Transmembrane helix</keyword>
<evidence type="ECO:0000313" key="10">
    <source>
        <dbReference type="Proteomes" id="UP000030752"/>
    </source>
</evidence>
<keyword evidence="8" id="KW-0812">Transmembrane</keyword>
<dbReference type="eggNOG" id="KOG0157">
    <property type="taxonomic scope" value="Eukaryota"/>
</dbReference>
<feature type="binding site" description="axial binding residue" evidence="7">
    <location>
        <position position="449"/>
    </location>
    <ligand>
        <name>heme</name>
        <dbReference type="ChEBI" id="CHEBI:30413"/>
    </ligand>
    <ligandPart>
        <name>Fe</name>
        <dbReference type="ChEBI" id="CHEBI:18248"/>
    </ligandPart>
</feature>
<dbReference type="InterPro" id="IPR036396">
    <property type="entry name" value="Cyt_P450_sf"/>
</dbReference>
<dbReference type="VEuPathDB" id="FungiDB:HMPREF1541_11073"/>
<evidence type="ECO:0000256" key="1">
    <source>
        <dbReference type="ARBA" id="ARBA00001971"/>
    </source>
</evidence>
<keyword evidence="5 7" id="KW-0408">Iron</keyword>
<dbReference type="OrthoDB" id="1470350at2759"/>
<keyword evidence="10" id="KW-1185">Reference proteome</keyword>
<name>W2S5I9_CYPE1</name>
<dbReference type="PANTHER" id="PTHR24305">
    <property type="entry name" value="CYTOCHROME P450"/>
    <property type="match status" value="1"/>
</dbReference>
<protein>
    <recommendedName>
        <fullName evidence="11">Cytochrome P450 monooxygenase</fullName>
    </recommendedName>
</protein>
<evidence type="ECO:0000256" key="7">
    <source>
        <dbReference type="PIRSR" id="PIRSR602401-1"/>
    </source>
</evidence>
<comment type="similarity">
    <text evidence="2">Belongs to the cytochrome P450 family.</text>
</comment>
<dbReference type="Pfam" id="PF00067">
    <property type="entry name" value="p450"/>
    <property type="match status" value="1"/>
</dbReference>
<dbReference type="GeneID" id="19978412"/>
<dbReference type="STRING" id="1220924.W2S5I9"/>
<feature type="transmembrane region" description="Helical" evidence="8">
    <location>
        <begin position="12"/>
        <end position="37"/>
    </location>
</feature>
<gene>
    <name evidence="9" type="ORF">HMPREF1541_11073</name>
</gene>
<dbReference type="GO" id="GO:0020037">
    <property type="term" value="F:heme binding"/>
    <property type="evidence" value="ECO:0007669"/>
    <property type="project" value="InterPro"/>
</dbReference>
<dbReference type="GO" id="GO:0004497">
    <property type="term" value="F:monooxygenase activity"/>
    <property type="evidence" value="ECO:0007669"/>
    <property type="project" value="UniProtKB-KW"/>
</dbReference>